<evidence type="ECO:0000256" key="1">
    <source>
        <dbReference type="SAM" id="Phobius"/>
    </source>
</evidence>
<comment type="caution">
    <text evidence="2">The sequence shown here is derived from an EMBL/GenBank/DDBJ whole genome shotgun (WGS) entry which is preliminary data.</text>
</comment>
<dbReference type="EMBL" id="MU251266">
    <property type="protein sequence ID" value="KAG9251792.1"/>
    <property type="molecule type" value="Genomic_DNA"/>
</dbReference>
<keyword evidence="1" id="KW-0472">Membrane</keyword>
<accession>A0A9P7ZHI4</accession>
<dbReference type="AlphaFoldDB" id="A0A9P7ZHI4"/>
<reference evidence="2" key="1">
    <citation type="journal article" date="2021" name="IMA Fungus">
        <title>Genomic characterization of three marine fungi, including Emericellopsis atlantica sp. nov. with signatures of a generalist lifestyle and marine biomass degradation.</title>
        <authorList>
            <person name="Hagestad O.C."/>
            <person name="Hou L."/>
            <person name="Andersen J.H."/>
            <person name="Hansen E.H."/>
            <person name="Altermark B."/>
            <person name="Li C."/>
            <person name="Kuhnert E."/>
            <person name="Cox R.J."/>
            <person name="Crous P.W."/>
            <person name="Spatafora J.W."/>
            <person name="Lail K."/>
            <person name="Amirebrahimi M."/>
            <person name="Lipzen A."/>
            <person name="Pangilinan J."/>
            <person name="Andreopoulos W."/>
            <person name="Hayes R.D."/>
            <person name="Ng V."/>
            <person name="Grigoriev I.V."/>
            <person name="Jackson S.A."/>
            <person name="Sutton T.D.S."/>
            <person name="Dobson A.D.W."/>
            <person name="Rama T."/>
        </authorList>
    </citation>
    <scope>NUCLEOTIDE SEQUENCE</scope>
    <source>
        <strain evidence="2">TS7</strain>
    </source>
</reference>
<organism evidence="2 3">
    <name type="scientific">Emericellopsis atlantica</name>
    <dbReference type="NCBI Taxonomy" id="2614577"/>
    <lineage>
        <taxon>Eukaryota</taxon>
        <taxon>Fungi</taxon>
        <taxon>Dikarya</taxon>
        <taxon>Ascomycota</taxon>
        <taxon>Pezizomycotina</taxon>
        <taxon>Sordariomycetes</taxon>
        <taxon>Hypocreomycetidae</taxon>
        <taxon>Hypocreales</taxon>
        <taxon>Bionectriaceae</taxon>
        <taxon>Emericellopsis</taxon>
    </lineage>
</organism>
<gene>
    <name evidence="2" type="ORF">F5Z01DRAFT_267166</name>
</gene>
<protein>
    <submittedName>
        <fullName evidence="2">Uncharacterized protein</fullName>
    </submittedName>
</protein>
<name>A0A9P7ZHI4_9HYPO</name>
<keyword evidence="1" id="KW-0812">Transmembrane</keyword>
<keyword evidence="1" id="KW-1133">Transmembrane helix</keyword>
<keyword evidence="3" id="KW-1185">Reference proteome</keyword>
<evidence type="ECO:0000313" key="2">
    <source>
        <dbReference type="EMBL" id="KAG9251792.1"/>
    </source>
</evidence>
<evidence type="ECO:0000313" key="3">
    <source>
        <dbReference type="Proteomes" id="UP000887229"/>
    </source>
</evidence>
<dbReference type="GeneID" id="70289543"/>
<sequence>MRRPKKKSPDQGVLAFLNFILWFLEYCISLCGFLLRPSRIPSLWLERLQVDHQGPQSRVDDEAGLSIAHMAGSSLAPYLISLQKPSRVMNGRAVFLVTHAAKREAQCGAFTMRATRGRRARCHQGSQSRARPSDIVHADKRGERTFSFRNRSLWTWVFEKTAARLGASWN</sequence>
<feature type="transmembrane region" description="Helical" evidence="1">
    <location>
        <begin position="12"/>
        <end position="35"/>
    </location>
</feature>
<dbReference type="RefSeq" id="XP_046115716.1">
    <property type="nucleotide sequence ID" value="XM_046258640.1"/>
</dbReference>
<proteinExistence type="predicted"/>
<dbReference type="Proteomes" id="UP000887229">
    <property type="component" value="Unassembled WGS sequence"/>
</dbReference>